<sequence>VIRVNDEENVAGEVGVDIYNLIKYTRSNQNTNINQRPIVKRGDKVAKGDVLADGASTDLGELALGQNMLIAFMPWNGYNF</sequence>
<dbReference type="EMBL" id="JAEDXG010000467">
    <property type="protein sequence ID" value="MBH9703043.1"/>
    <property type="molecule type" value="Genomic_DNA"/>
</dbReference>
<protein>
    <recommendedName>
        <fullName evidence="5">DNA-directed RNA polymerase subunit 2 hybrid-binding domain-containing protein</fullName>
    </recommendedName>
</protein>
<dbReference type="InterPro" id="IPR007120">
    <property type="entry name" value="DNA-dir_RNAP_su2_dom"/>
</dbReference>
<evidence type="ECO:0000256" key="3">
    <source>
        <dbReference type="ARBA" id="ARBA00022695"/>
    </source>
</evidence>
<keyword evidence="1" id="KW-0240">DNA-directed RNA polymerase</keyword>
<dbReference type="GO" id="GO:0000428">
    <property type="term" value="C:DNA-directed RNA polymerase complex"/>
    <property type="evidence" value="ECO:0007669"/>
    <property type="project" value="UniProtKB-KW"/>
</dbReference>
<evidence type="ECO:0000256" key="2">
    <source>
        <dbReference type="ARBA" id="ARBA00022679"/>
    </source>
</evidence>
<dbReference type="RefSeq" id="WP_198115091.1">
    <property type="nucleotide sequence ID" value="NZ_JAEDXG010000467.1"/>
</dbReference>
<keyword evidence="4" id="KW-0804">Transcription</keyword>
<evidence type="ECO:0000256" key="4">
    <source>
        <dbReference type="ARBA" id="ARBA00023163"/>
    </source>
</evidence>
<dbReference type="GO" id="GO:0006351">
    <property type="term" value="P:DNA-templated transcription"/>
    <property type="evidence" value="ECO:0007669"/>
    <property type="project" value="InterPro"/>
</dbReference>
<gene>
    <name evidence="6" type="ORF">JAO13_42255</name>
</gene>
<feature type="domain" description="DNA-directed RNA polymerase subunit 2 hybrid-binding" evidence="5">
    <location>
        <begin position="15"/>
        <end position="80"/>
    </location>
</feature>
<feature type="non-terminal residue" evidence="6">
    <location>
        <position position="1"/>
    </location>
</feature>
<keyword evidence="3" id="KW-0548">Nucleotidyltransferase</keyword>
<dbReference type="GO" id="GO:0003899">
    <property type="term" value="F:DNA-directed RNA polymerase activity"/>
    <property type="evidence" value="ECO:0007669"/>
    <property type="project" value="InterPro"/>
</dbReference>
<name>A0A8I1DSQ2_BURCE</name>
<organism evidence="6 7">
    <name type="scientific">Burkholderia cepacia</name>
    <name type="common">Pseudomonas cepacia</name>
    <dbReference type="NCBI Taxonomy" id="292"/>
    <lineage>
        <taxon>Bacteria</taxon>
        <taxon>Pseudomonadati</taxon>
        <taxon>Pseudomonadota</taxon>
        <taxon>Betaproteobacteria</taxon>
        <taxon>Burkholderiales</taxon>
        <taxon>Burkholderiaceae</taxon>
        <taxon>Burkholderia</taxon>
        <taxon>Burkholderia cepacia complex</taxon>
    </lineage>
</organism>
<dbReference type="Gene3D" id="2.40.50.100">
    <property type="match status" value="1"/>
</dbReference>
<comment type="caution">
    <text evidence="6">The sequence shown here is derived from an EMBL/GenBank/DDBJ whole genome shotgun (WGS) entry which is preliminary data.</text>
</comment>
<evidence type="ECO:0000313" key="7">
    <source>
        <dbReference type="Proteomes" id="UP000645612"/>
    </source>
</evidence>
<proteinExistence type="predicted"/>
<evidence type="ECO:0000256" key="1">
    <source>
        <dbReference type="ARBA" id="ARBA00022478"/>
    </source>
</evidence>
<dbReference type="FunFam" id="2.40.50.100:FF:000006">
    <property type="entry name" value="DNA-directed RNA polymerase subunit beta"/>
    <property type="match status" value="1"/>
</dbReference>
<feature type="non-terminal residue" evidence="6">
    <location>
        <position position="80"/>
    </location>
</feature>
<accession>A0A8I1DSQ2</accession>
<dbReference type="AlphaFoldDB" id="A0A8I1DSQ2"/>
<dbReference type="SUPFAM" id="SSF64484">
    <property type="entry name" value="beta and beta-prime subunits of DNA dependent RNA-polymerase"/>
    <property type="match status" value="1"/>
</dbReference>
<keyword evidence="2" id="KW-0808">Transferase</keyword>
<reference evidence="6" key="1">
    <citation type="submission" date="2020-12" db="EMBL/GenBank/DDBJ databases">
        <title>Burkholderia cepacia complex in Mexico.</title>
        <authorList>
            <person name="Estrada P."/>
        </authorList>
    </citation>
    <scope>NUCLEOTIDE SEQUENCE</scope>
    <source>
        <strain evidence="6">871</strain>
    </source>
</reference>
<dbReference type="Pfam" id="PF00562">
    <property type="entry name" value="RNA_pol_Rpb2_6"/>
    <property type="match status" value="1"/>
</dbReference>
<evidence type="ECO:0000259" key="5">
    <source>
        <dbReference type="Pfam" id="PF00562"/>
    </source>
</evidence>
<dbReference type="GO" id="GO:0003677">
    <property type="term" value="F:DNA binding"/>
    <property type="evidence" value="ECO:0007669"/>
    <property type="project" value="InterPro"/>
</dbReference>
<dbReference type="Proteomes" id="UP000645612">
    <property type="component" value="Unassembled WGS sequence"/>
</dbReference>
<evidence type="ECO:0000313" key="6">
    <source>
        <dbReference type="EMBL" id="MBH9703043.1"/>
    </source>
</evidence>